<evidence type="ECO:0000313" key="3">
    <source>
        <dbReference type="Proteomes" id="UP000230233"/>
    </source>
</evidence>
<keyword evidence="3" id="KW-1185">Reference proteome</keyword>
<feature type="region of interest" description="Disordered" evidence="1">
    <location>
        <begin position="1"/>
        <end position="71"/>
    </location>
</feature>
<dbReference type="AlphaFoldDB" id="A0A2G5TTR0"/>
<sequence length="71" mass="8107">MKEEPTSSSSSGHIEKSQNEPAEHMERKVSRFDKIEQPAIITTEPDQSSDEKDKDKEYRVVGMKRKKATKG</sequence>
<feature type="compositionally biased region" description="Basic and acidic residues" evidence="1">
    <location>
        <begin position="13"/>
        <end position="36"/>
    </location>
</feature>
<dbReference type="EMBL" id="PDUG01000005">
    <property type="protein sequence ID" value="PIC30644.1"/>
    <property type="molecule type" value="Genomic_DNA"/>
</dbReference>
<feature type="compositionally biased region" description="Basic residues" evidence="1">
    <location>
        <begin position="62"/>
        <end position="71"/>
    </location>
</feature>
<feature type="compositionally biased region" description="Polar residues" evidence="1">
    <location>
        <begin position="1"/>
        <end position="12"/>
    </location>
</feature>
<evidence type="ECO:0000313" key="2">
    <source>
        <dbReference type="EMBL" id="PIC30644.1"/>
    </source>
</evidence>
<accession>A0A2G5TTR0</accession>
<gene>
    <name evidence="2" type="primary">Cnig_chr_V.g21816</name>
    <name evidence="2" type="ORF">B9Z55_021816</name>
</gene>
<evidence type="ECO:0000256" key="1">
    <source>
        <dbReference type="SAM" id="MobiDB-lite"/>
    </source>
</evidence>
<name>A0A2G5TTR0_9PELO</name>
<organism evidence="2 3">
    <name type="scientific">Caenorhabditis nigoni</name>
    <dbReference type="NCBI Taxonomy" id="1611254"/>
    <lineage>
        <taxon>Eukaryota</taxon>
        <taxon>Metazoa</taxon>
        <taxon>Ecdysozoa</taxon>
        <taxon>Nematoda</taxon>
        <taxon>Chromadorea</taxon>
        <taxon>Rhabditida</taxon>
        <taxon>Rhabditina</taxon>
        <taxon>Rhabditomorpha</taxon>
        <taxon>Rhabditoidea</taxon>
        <taxon>Rhabditidae</taxon>
        <taxon>Peloderinae</taxon>
        <taxon>Caenorhabditis</taxon>
    </lineage>
</organism>
<reference evidence="3" key="1">
    <citation type="submission" date="2017-10" db="EMBL/GenBank/DDBJ databases">
        <title>Rapid genome shrinkage in a self-fertile nematode reveals novel sperm competition proteins.</title>
        <authorList>
            <person name="Yin D."/>
            <person name="Schwarz E.M."/>
            <person name="Thomas C.G."/>
            <person name="Felde R.L."/>
            <person name="Korf I.F."/>
            <person name="Cutter A.D."/>
            <person name="Schartner C.M."/>
            <person name="Ralston E.J."/>
            <person name="Meyer B.J."/>
            <person name="Haag E.S."/>
        </authorList>
    </citation>
    <scope>NUCLEOTIDE SEQUENCE [LARGE SCALE GENOMIC DNA]</scope>
    <source>
        <strain evidence="3">JU1422</strain>
    </source>
</reference>
<feature type="compositionally biased region" description="Basic and acidic residues" evidence="1">
    <location>
        <begin position="49"/>
        <end position="59"/>
    </location>
</feature>
<comment type="caution">
    <text evidence="2">The sequence shown here is derived from an EMBL/GenBank/DDBJ whole genome shotgun (WGS) entry which is preliminary data.</text>
</comment>
<protein>
    <submittedName>
        <fullName evidence="2">Uncharacterized protein</fullName>
    </submittedName>
</protein>
<dbReference type="Proteomes" id="UP000230233">
    <property type="component" value="Chromosome V"/>
</dbReference>
<proteinExistence type="predicted"/>